<dbReference type="InterPro" id="IPR028082">
    <property type="entry name" value="Peripla_BP_I"/>
</dbReference>
<dbReference type="PROSITE" id="PS01124">
    <property type="entry name" value="HTH_ARAC_FAMILY_2"/>
    <property type="match status" value="1"/>
</dbReference>
<feature type="coiled-coil region" evidence="8">
    <location>
        <begin position="363"/>
        <end position="393"/>
    </location>
</feature>
<dbReference type="InterPro" id="IPR003594">
    <property type="entry name" value="HATPase_dom"/>
</dbReference>
<dbReference type="InterPro" id="IPR003661">
    <property type="entry name" value="HisK_dim/P_dom"/>
</dbReference>
<dbReference type="CDD" id="cd06308">
    <property type="entry name" value="PBP1_sensor_kinase-like"/>
    <property type="match status" value="1"/>
</dbReference>
<reference evidence="13 14" key="1">
    <citation type="submission" date="2020-05" db="EMBL/GenBank/DDBJ databases">
        <title>Distinct polysaccharide utilization as determinants for interspecies competition between intestinal Prevotella spp.</title>
        <authorList>
            <person name="Galvez E.J.C."/>
            <person name="Iljazovic A."/>
            <person name="Strowig T."/>
        </authorList>
    </citation>
    <scope>NUCLEOTIDE SEQUENCE [LARGE SCALE GENOMIC DNA]</scope>
    <source>
        <strain evidence="13 14">PROD</strain>
    </source>
</reference>
<dbReference type="Pfam" id="PF02518">
    <property type="entry name" value="HATPase_c"/>
    <property type="match status" value="1"/>
</dbReference>
<dbReference type="Pfam" id="PF12833">
    <property type="entry name" value="HTH_18"/>
    <property type="match status" value="1"/>
</dbReference>
<dbReference type="SUPFAM" id="SSF47384">
    <property type="entry name" value="Homodimeric domain of signal transducing histidine kinase"/>
    <property type="match status" value="1"/>
</dbReference>
<feature type="transmembrane region" description="Helical" evidence="9">
    <location>
        <begin position="334"/>
        <end position="357"/>
    </location>
</feature>
<dbReference type="Proteomes" id="UP001193734">
    <property type="component" value="Unassembled WGS sequence"/>
</dbReference>
<feature type="modified residue" description="4-aspartylphosphate" evidence="7">
    <location>
        <position position="712"/>
    </location>
</feature>
<proteinExistence type="predicted"/>
<dbReference type="CDD" id="cd00082">
    <property type="entry name" value="HisKA"/>
    <property type="match status" value="1"/>
</dbReference>
<evidence type="ECO:0000256" key="7">
    <source>
        <dbReference type="PROSITE-ProRule" id="PRU00169"/>
    </source>
</evidence>
<dbReference type="InterPro" id="IPR018062">
    <property type="entry name" value="HTH_AraC-typ_CS"/>
</dbReference>
<dbReference type="GeneID" id="82157391"/>
<dbReference type="SUPFAM" id="SSF46689">
    <property type="entry name" value="Homeodomain-like"/>
    <property type="match status" value="1"/>
</dbReference>
<comment type="caution">
    <text evidence="13">The sequence shown here is derived from an EMBL/GenBank/DDBJ whole genome shotgun (WGS) entry which is preliminary data.</text>
</comment>
<name>A0ABX2AVG2_9BACT</name>
<dbReference type="Gene3D" id="1.10.287.130">
    <property type="match status" value="1"/>
</dbReference>
<evidence type="ECO:0000313" key="13">
    <source>
        <dbReference type="EMBL" id="NPE13958.1"/>
    </source>
</evidence>
<evidence type="ECO:0000256" key="6">
    <source>
        <dbReference type="ARBA" id="ARBA00023163"/>
    </source>
</evidence>
<organism evidence="13 14">
    <name type="scientific">Xylanibacter rodentium</name>
    <dbReference type="NCBI Taxonomy" id="2736289"/>
    <lineage>
        <taxon>Bacteria</taxon>
        <taxon>Pseudomonadati</taxon>
        <taxon>Bacteroidota</taxon>
        <taxon>Bacteroidia</taxon>
        <taxon>Bacteroidales</taxon>
        <taxon>Prevotellaceae</taxon>
        <taxon>Xylanibacter</taxon>
    </lineage>
</organism>
<dbReference type="PANTHER" id="PTHR43547">
    <property type="entry name" value="TWO-COMPONENT HISTIDINE KINASE"/>
    <property type="match status" value="1"/>
</dbReference>
<sequence length="922" mass="103268">MNRILSYIMLLSVIVAVTGCKADKVYKIGVSQCSQDDWRAKMNDEINREIMFHENAVVEIRSADDDNARQIEDIKYFADNKFDIIIVSPNEAAALTPIIRKVYESGTPVIIFDRNIIGDTYTARIGVDDEGIGRSAAHYATHLLGKGTTAIEIYGLRGSTPADGRHNGFAKEYENEGGRLLASVPANWNKEDAIPVTDSLLKLYPDIDLIFAHNDRMAIGASEVARRHGRRDIRVIGIDAAPEIGIQAVADSVIDATFLYPTEGHRLIQTALAILKGQPYRRETLIPASSAVDLTNADILLLQNETLKQETGKMRLLKAQIDDYWAKHSAQTSLFYASIAIIVLLFGVGFLLLRVYWQRNRHRKTLIQQNRLLEQERDKQKQLNEQLEAATQSKLMFFTNVSHDLRTPLTLIAEPVAQLAQAANLTPRQQTLMKIADKNVRILKRLINQILDFRKYENGKLDLRLTEIDFDRATRDWMESFYTIAAKRDIHLTLAVPADGTNDNSTGNTTGRKPPRVAIDTEKIERVFFNLLSNAFKFTPDNGTITVSYHTDGTTLTFGIKDTGEGISSRNLGNIFDRFYQADRVHPQGSGIGLSLAKAFVELHGGTISVDSTPGKGSEFTVTLPVTHVTDNTVIEPKNIDDKEVKAELDDIDTAMTFDDDKPLLLIIDDNTDIQKLVGELLANDYNIITAANGRQGCRMAARYVPDIIICDMMMPVMDGLECCRFIKNEVSTSHIPVLMLTACSMDEQRVQGYDNGADGYLSKPFNTEVLKSRCAALIANRKRIIRLYSTTVTPPEKPSAGAAPARQLPTGDIDNEFYNRFIDIFNREMGNSDLNVDTLASMMGLERSQFYRKIKALTNYAPVELIRRLRLQHGRHLLTTTEKTISEIAYETGFSTPAYFTKCYRDAYGETPTEVRNKLKG</sequence>
<feature type="domain" description="Response regulatory" evidence="12">
    <location>
        <begin position="664"/>
        <end position="779"/>
    </location>
</feature>
<dbReference type="Pfam" id="PF13407">
    <property type="entry name" value="Peripla_BP_4"/>
    <property type="match status" value="1"/>
</dbReference>
<evidence type="ECO:0000256" key="9">
    <source>
        <dbReference type="SAM" id="Phobius"/>
    </source>
</evidence>
<keyword evidence="9" id="KW-0472">Membrane</keyword>
<accession>A0ABX2AVG2</accession>
<dbReference type="SUPFAM" id="SSF53822">
    <property type="entry name" value="Periplasmic binding protein-like I"/>
    <property type="match status" value="1"/>
</dbReference>
<dbReference type="InterPro" id="IPR011006">
    <property type="entry name" value="CheY-like_superfamily"/>
</dbReference>
<dbReference type="InterPro" id="IPR001789">
    <property type="entry name" value="Sig_transdc_resp-reg_receiver"/>
</dbReference>
<dbReference type="PROSITE" id="PS50110">
    <property type="entry name" value="RESPONSE_REGULATORY"/>
    <property type="match status" value="1"/>
</dbReference>
<keyword evidence="9" id="KW-0812">Transmembrane</keyword>
<dbReference type="RefSeq" id="WP_172174587.1">
    <property type="nucleotide sequence ID" value="NZ_CASGIA010000005.1"/>
</dbReference>
<evidence type="ECO:0000313" key="14">
    <source>
        <dbReference type="Proteomes" id="UP001193734"/>
    </source>
</evidence>
<dbReference type="SMART" id="SM00388">
    <property type="entry name" value="HisKA"/>
    <property type="match status" value="1"/>
</dbReference>
<keyword evidence="5" id="KW-0238">DNA-binding</keyword>
<dbReference type="Pfam" id="PF00512">
    <property type="entry name" value="HisKA"/>
    <property type="match status" value="1"/>
</dbReference>
<evidence type="ECO:0000256" key="5">
    <source>
        <dbReference type="ARBA" id="ARBA00023125"/>
    </source>
</evidence>
<keyword evidence="6" id="KW-0804">Transcription</keyword>
<dbReference type="PANTHER" id="PTHR43547:SF2">
    <property type="entry name" value="HYBRID SIGNAL TRANSDUCTION HISTIDINE KINASE C"/>
    <property type="match status" value="1"/>
</dbReference>
<dbReference type="SMART" id="SM00387">
    <property type="entry name" value="HATPase_c"/>
    <property type="match status" value="1"/>
</dbReference>
<keyword evidence="9" id="KW-1133">Transmembrane helix</keyword>
<dbReference type="InterPro" id="IPR025997">
    <property type="entry name" value="SBP_2_dom"/>
</dbReference>
<evidence type="ECO:0000256" key="8">
    <source>
        <dbReference type="SAM" id="Coils"/>
    </source>
</evidence>
<comment type="catalytic activity">
    <reaction evidence="1">
        <text>ATP + protein L-histidine = ADP + protein N-phospho-L-histidine.</text>
        <dbReference type="EC" id="2.7.13.3"/>
    </reaction>
</comment>
<evidence type="ECO:0000256" key="1">
    <source>
        <dbReference type="ARBA" id="ARBA00000085"/>
    </source>
</evidence>
<evidence type="ECO:0000259" key="12">
    <source>
        <dbReference type="PROSITE" id="PS50110"/>
    </source>
</evidence>
<dbReference type="Pfam" id="PF00072">
    <property type="entry name" value="Response_reg"/>
    <property type="match status" value="1"/>
</dbReference>
<dbReference type="SUPFAM" id="SSF55874">
    <property type="entry name" value="ATPase domain of HSP90 chaperone/DNA topoisomerase II/histidine kinase"/>
    <property type="match status" value="1"/>
</dbReference>
<evidence type="ECO:0000256" key="2">
    <source>
        <dbReference type="ARBA" id="ARBA00012438"/>
    </source>
</evidence>
<dbReference type="PROSITE" id="PS51257">
    <property type="entry name" value="PROKAR_LIPOPROTEIN"/>
    <property type="match status" value="1"/>
</dbReference>
<feature type="domain" description="HTH araC/xylS-type" evidence="10">
    <location>
        <begin position="820"/>
        <end position="919"/>
    </location>
</feature>
<dbReference type="PROSITE" id="PS50109">
    <property type="entry name" value="HIS_KIN"/>
    <property type="match status" value="1"/>
</dbReference>
<dbReference type="InterPro" id="IPR036890">
    <property type="entry name" value="HATPase_C_sf"/>
</dbReference>
<dbReference type="EMBL" id="JABKKE010000008">
    <property type="protein sequence ID" value="NPE13958.1"/>
    <property type="molecule type" value="Genomic_DNA"/>
</dbReference>
<keyword evidence="8" id="KW-0175">Coiled coil</keyword>
<dbReference type="InterPro" id="IPR018060">
    <property type="entry name" value="HTH_AraC"/>
</dbReference>
<keyword evidence="14" id="KW-1185">Reference proteome</keyword>
<keyword evidence="4" id="KW-0805">Transcription regulation</keyword>
<dbReference type="Gene3D" id="1.10.10.60">
    <property type="entry name" value="Homeodomain-like"/>
    <property type="match status" value="1"/>
</dbReference>
<evidence type="ECO:0000259" key="10">
    <source>
        <dbReference type="PROSITE" id="PS01124"/>
    </source>
</evidence>
<dbReference type="Gene3D" id="3.30.565.10">
    <property type="entry name" value="Histidine kinase-like ATPase, C-terminal domain"/>
    <property type="match status" value="1"/>
</dbReference>
<evidence type="ECO:0000256" key="3">
    <source>
        <dbReference type="ARBA" id="ARBA00022553"/>
    </source>
</evidence>
<dbReference type="Gene3D" id="3.40.50.2300">
    <property type="match status" value="3"/>
</dbReference>
<dbReference type="InterPro" id="IPR036097">
    <property type="entry name" value="HisK_dim/P_sf"/>
</dbReference>
<dbReference type="InterPro" id="IPR009057">
    <property type="entry name" value="Homeodomain-like_sf"/>
</dbReference>
<dbReference type="EC" id="2.7.13.3" evidence="2"/>
<protein>
    <recommendedName>
        <fullName evidence="2">histidine kinase</fullName>
        <ecNumber evidence="2">2.7.13.3</ecNumber>
    </recommendedName>
</protein>
<evidence type="ECO:0000256" key="4">
    <source>
        <dbReference type="ARBA" id="ARBA00023015"/>
    </source>
</evidence>
<gene>
    <name evidence="13" type="ORF">HPS55_06390</name>
</gene>
<feature type="domain" description="Histidine kinase" evidence="11">
    <location>
        <begin position="400"/>
        <end position="628"/>
    </location>
</feature>
<dbReference type="SMART" id="SM00342">
    <property type="entry name" value="HTH_ARAC"/>
    <property type="match status" value="1"/>
</dbReference>
<dbReference type="PROSITE" id="PS00041">
    <property type="entry name" value="HTH_ARAC_FAMILY_1"/>
    <property type="match status" value="1"/>
</dbReference>
<dbReference type="SUPFAM" id="SSF52172">
    <property type="entry name" value="CheY-like"/>
    <property type="match status" value="1"/>
</dbReference>
<dbReference type="InterPro" id="IPR004358">
    <property type="entry name" value="Sig_transdc_His_kin-like_C"/>
</dbReference>
<dbReference type="PRINTS" id="PR00344">
    <property type="entry name" value="BCTRLSENSOR"/>
</dbReference>
<keyword evidence="3 7" id="KW-0597">Phosphoprotein</keyword>
<evidence type="ECO:0000259" key="11">
    <source>
        <dbReference type="PROSITE" id="PS50109"/>
    </source>
</evidence>
<dbReference type="InterPro" id="IPR005467">
    <property type="entry name" value="His_kinase_dom"/>
</dbReference>
<dbReference type="SMART" id="SM00448">
    <property type="entry name" value="REC"/>
    <property type="match status" value="1"/>
</dbReference>